<protein>
    <recommendedName>
        <fullName evidence="2">GST C-terminal domain-containing protein</fullName>
    </recommendedName>
</protein>
<keyword evidence="4" id="KW-1185">Reference proteome</keyword>
<dbReference type="InterPro" id="IPR036282">
    <property type="entry name" value="Glutathione-S-Trfase_C_sf"/>
</dbReference>
<sequence length="305" mass="34586">MHSFSEASSTKGLSPVSTIYSKPSSSTSTNPSTRPPSKRRKQSFHASSLAFSFVCKLLAVSNPPPPMLEKPKSSGASVVSVERQALSPICVYGDITGPQLCKVVVILKELHLPYILKVVDVGAIKDDPNSAPCELIRSGPAMEDPNTGIVLWESGAIVDYLEEMYDKVNKLRYTSFPEVWHTKQWAWHQFGGHESLMGQESFISTHEFYGDMVRGTLATIENHLGATGNLYLIGDRITYADLLYVASREAISTTLMRSFVENFEVEWRREWPRTYDWYQRLLMRDSVKKTFQERFEIMEERGWND</sequence>
<dbReference type="SUPFAM" id="SSF52833">
    <property type="entry name" value="Thioredoxin-like"/>
    <property type="match status" value="1"/>
</dbReference>
<feature type="compositionally biased region" description="Low complexity" evidence="1">
    <location>
        <begin position="14"/>
        <end position="32"/>
    </location>
</feature>
<dbReference type="OrthoDB" id="422574at2759"/>
<dbReference type="SUPFAM" id="SSF47616">
    <property type="entry name" value="GST C-terminal domain-like"/>
    <property type="match status" value="1"/>
</dbReference>
<feature type="domain" description="GST C-terminal" evidence="2">
    <location>
        <begin position="150"/>
        <end position="305"/>
    </location>
</feature>
<accession>A0A9P3CUE7</accession>
<dbReference type="InterPro" id="IPR036249">
    <property type="entry name" value="Thioredoxin-like_sf"/>
</dbReference>
<dbReference type="Pfam" id="PF13410">
    <property type="entry name" value="GST_C_2"/>
    <property type="match status" value="1"/>
</dbReference>
<evidence type="ECO:0000313" key="4">
    <source>
        <dbReference type="Proteomes" id="UP000825890"/>
    </source>
</evidence>
<dbReference type="PROSITE" id="PS50405">
    <property type="entry name" value="GST_CTER"/>
    <property type="match status" value="1"/>
</dbReference>
<feature type="region of interest" description="Disordered" evidence="1">
    <location>
        <begin position="1"/>
        <end position="41"/>
    </location>
</feature>
<dbReference type="GeneID" id="68293304"/>
<evidence type="ECO:0000256" key="1">
    <source>
        <dbReference type="SAM" id="MobiDB-lite"/>
    </source>
</evidence>
<evidence type="ECO:0000259" key="2">
    <source>
        <dbReference type="PROSITE" id="PS50405"/>
    </source>
</evidence>
<dbReference type="PANTHER" id="PTHR44051">
    <property type="entry name" value="GLUTATHIONE S-TRANSFERASE-RELATED"/>
    <property type="match status" value="1"/>
</dbReference>
<dbReference type="InterPro" id="IPR010987">
    <property type="entry name" value="Glutathione-S-Trfase_C-like"/>
</dbReference>
<gene>
    <name evidence="3" type="ORF">CKM354_000772900</name>
</gene>
<organism evidence="3 4">
    <name type="scientific">Cercospora kikuchii</name>
    <dbReference type="NCBI Taxonomy" id="84275"/>
    <lineage>
        <taxon>Eukaryota</taxon>
        <taxon>Fungi</taxon>
        <taxon>Dikarya</taxon>
        <taxon>Ascomycota</taxon>
        <taxon>Pezizomycotina</taxon>
        <taxon>Dothideomycetes</taxon>
        <taxon>Dothideomycetidae</taxon>
        <taxon>Mycosphaerellales</taxon>
        <taxon>Mycosphaerellaceae</taxon>
        <taxon>Cercospora</taxon>
    </lineage>
</organism>
<feature type="compositionally biased region" description="Polar residues" evidence="1">
    <location>
        <begin position="1"/>
        <end position="12"/>
    </location>
</feature>
<name>A0A9P3CUE7_9PEZI</name>
<dbReference type="Proteomes" id="UP000825890">
    <property type="component" value="Unassembled WGS sequence"/>
</dbReference>
<dbReference type="RefSeq" id="XP_044659020.1">
    <property type="nucleotide sequence ID" value="XM_044803085.1"/>
</dbReference>
<evidence type="ECO:0000313" key="3">
    <source>
        <dbReference type="EMBL" id="GIZ44533.1"/>
    </source>
</evidence>
<comment type="caution">
    <text evidence="3">The sequence shown here is derived from an EMBL/GenBank/DDBJ whole genome shotgun (WGS) entry which is preliminary data.</text>
</comment>
<dbReference type="EMBL" id="BOLY01000004">
    <property type="protein sequence ID" value="GIZ44533.1"/>
    <property type="molecule type" value="Genomic_DNA"/>
</dbReference>
<dbReference type="AlphaFoldDB" id="A0A9P3CUE7"/>
<dbReference type="PANTHER" id="PTHR44051:SF3">
    <property type="entry name" value="TRANSCRIPTIONAL REGULATOR URE2"/>
    <property type="match status" value="1"/>
</dbReference>
<proteinExistence type="predicted"/>
<dbReference type="Gene3D" id="1.20.1050.130">
    <property type="match status" value="1"/>
</dbReference>
<reference evidence="3 4" key="1">
    <citation type="submission" date="2021-01" db="EMBL/GenBank/DDBJ databases">
        <title>Cercospora kikuchii MAFF 305040 whole genome shotgun sequence.</title>
        <authorList>
            <person name="Kashiwa T."/>
            <person name="Suzuki T."/>
        </authorList>
    </citation>
    <scope>NUCLEOTIDE SEQUENCE [LARGE SCALE GENOMIC DNA]</scope>
    <source>
        <strain evidence="3 4">MAFF 305040</strain>
    </source>
</reference>